<dbReference type="RefSeq" id="WP_072286990.1">
    <property type="nucleotide sequence ID" value="NZ_CP015455.1"/>
</dbReference>
<dbReference type="AlphaFoldDB" id="A0A1L3GGS8"/>
<feature type="signal peptide" evidence="1">
    <location>
        <begin position="1"/>
        <end position="28"/>
    </location>
</feature>
<proteinExistence type="predicted"/>
<accession>A0A1L3GGS8</accession>
<evidence type="ECO:0008006" key="4">
    <source>
        <dbReference type="Google" id="ProtNLM"/>
    </source>
</evidence>
<organism evidence="2 3">
    <name type="scientific">Syntrophotalea acetylenica</name>
    <name type="common">Pelobacter acetylenicus</name>
    <dbReference type="NCBI Taxonomy" id="29542"/>
    <lineage>
        <taxon>Bacteria</taxon>
        <taxon>Pseudomonadati</taxon>
        <taxon>Thermodesulfobacteriota</taxon>
        <taxon>Desulfuromonadia</taxon>
        <taxon>Desulfuromonadales</taxon>
        <taxon>Syntrophotaleaceae</taxon>
        <taxon>Syntrophotalea</taxon>
    </lineage>
</organism>
<protein>
    <recommendedName>
        <fullName evidence="4">DUF4197 domain-containing protein</fullName>
    </recommendedName>
</protein>
<keyword evidence="1" id="KW-0732">Signal</keyword>
<evidence type="ECO:0000313" key="2">
    <source>
        <dbReference type="EMBL" id="APG25141.1"/>
    </source>
</evidence>
<evidence type="ECO:0000313" key="3">
    <source>
        <dbReference type="Proteomes" id="UP000182264"/>
    </source>
</evidence>
<dbReference type="InterPro" id="IPR025245">
    <property type="entry name" value="DUF4197"/>
</dbReference>
<evidence type="ECO:0000256" key="1">
    <source>
        <dbReference type="SAM" id="SignalP"/>
    </source>
</evidence>
<sequence>MTCIGKRLAGRISAAGMLLMLFSVPALAGFEDFFKGVKDVFSGGASLSEGDIASGLKEALVIGTQNAVADVGREGGYFNNPEIRIPLPGPLQKSEKLLRLAGYGAQVDAFSQSMNRAAEAAAPQAKEIFWQAIGDMSIEDARQILGGGDTAATDYFKNKTSGRLQELFGPVVHDSLAGVGATRYFQDLDARLKALPFGESLGLDLDSYVTDQALNGLFYVVGEEERKIRENPAARTTELLKKVFGAAR</sequence>
<reference evidence="2 3" key="1">
    <citation type="journal article" date="2017" name="Genome Announc.">
        <title>Complete Genome Sequences of Two Acetylene-Fermenting Pelobacter acetylenicus Strains.</title>
        <authorList>
            <person name="Sutton J.M."/>
            <person name="Baesman S.M."/>
            <person name="Fierst J.L."/>
            <person name="Poret-Peterson A.T."/>
            <person name="Oremland R.S."/>
            <person name="Dunlap D.S."/>
            <person name="Akob D.M."/>
        </authorList>
    </citation>
    <scope>NUCLEOTIDE SEQUENCE [LARGE SCALE GENOMIC DNA]</scope>
    <source>
        <strain evidence="2 3">DSM 3247</strain>
    </source>
</reference>
<name>A0A1L3GGS8_SYNAC</name>
<dbReference type="EMBL" id="CP015518">
    <property type="protein sequence ID" value="APG25141.1"/>
    <property type="molecule type" value="Genomic_DNA"/>
</dbReference>
<dbReference type="KEGG" id="pace:A6070_02975"/>
<feature type="chain" id="PRO_5012363061" description="DUF4197 domain-containing protein" evidence="1">
    <location>
        <begin position="29"/>
        <end position="248"/>
    </location>
</feature>
<dbReference type="STRING" id="29542.A6070_02975"/>
<keyword evidence="3" id="KW-1185">Reference proteome</keyword>
<dbReference type="Proteomes" id="UP000182264">
    <property type="component" value="Chromosome"/>
</dbReference>
<gene>
    <name evidence="2" type="ORF">A7E75_09000</name>
</gene>
<dbReference type="OrthoDB" id="9789685at2"/>
<dbReference type="Pfam" id="PF13852">
    <property type="entry name" value="DUF4197"/>
    <property type="match status" value="1"/>
</dbReference>